<proteinExistence type="predicted"/>
<comment type="caution">
    <text evidence="2">The sequence shown here is derived from an EMBL/GenBank/DDBJ whole genome shotgun (WGS) entry which is preliminary data.</text>
</comment>
<feature type="compositionally biased region" description="Basic and acidic residues" evidence="1">
    <location>
        <begin position="77"/>
        <end position="86"/>
    </location>
</feature>
<organism evidence="2 3">
    <name type="scientific">Actinoallomurus liliacearum</name>
    <dbReference type="NCBI Taxonomy" id="1080073"/>
    <lineage>
        <taxon>Bacteria</taxon>
        <taxon>Bacillati</taxon>
        <taxon>Actinomycetota</taxon>
        <taxon>Actinomycetes</taxon>
        <taxon>Streptosporangiales</taxon>
        <taxon>Thermomonosporaceae</taxon>
        <taxon>Actinoallomurus</taxon>
    </lineage>
</organism>
<accession>A0ABP8TV02</accession>
<feature type="region of interest" description="Disordered" evidence="1">
    <location>
        <begin position="58"/>
        <end position="86"/>
    </location>
</feature>
<reference evidence="3" key="1">
    <citation type="journal article" date="2019" name="Int. J. Syst. Evol. Microbiol.">
        <title>The Global Catalogue of Microorganisms (GCM) 10K type strain sequencing project: providing services to taxonomists for standard genome sequencing and annotation.</title>
        <authorList>
            <consortium name="The Broad Institute Genomics Platform"/>
            <consortium name="The Broad Institute Genome Sequencing Center for Infectious Disease"/>
            <person name="Wu L."/>
            <person name="Ma J."/>
        </authorList>
    </citation>
    <scope>NUCLEOTIDE SEQUENCE [LARGE SCALE GENOMIC DNA]</scope>
    <source>
        <strain evidence="3">JCM 17938</strain>
    </source>
</reference>
<evidence type="ECO:0000256" key="1">
    <source>
        <dbReference type="SAM" id="MobiDB-lite"/>
    </source>
</evidence>
<protein>
    <submittedName>
        <fullName evidence="2">Uncharacterized protein</fullName>
    </submittedName>
</protein>
<sequence>MLKVISEWTGSMVQVPVVRPGGAAVSVMSLPDGYVPPPKHQSSRIDNTRHIERYITQDADLRKPSRTARAAPGPAGPRDRDKMIYE</sequence>
<keyword evidence="3" id="KW-1185">Reference proteome</keyword>
<dbReference type="Proteomes" id="UP001500212">
    <property type="component" value="Unassembled WGS sequence"/>
</dbReference>
<evidence type="ECO:0000313" key="3">
    <source>
        <dbReference type="Proteomes" id="UP001500212"/>
    </source>
</evidence>
<dbReference type="EMBL" id="BAABHJ010000038">
    <property type="protein sequence ID" value="GAA4616845.1"/>
    <property type="molecule type" value="Genomic_DNA"/>
</dbReference>
<name>A0ABP8TV02_9ACTN</name>
<gene>
    <name evidence="2" type="ORF">GCM10023195_74990</name>
</gene>
<evidence type="ECO:0000313" key="2">
    <source>
        <dbReference type="EMBL" id="GAA4616845.1"/>
    </source>
</evidence>